<evidence type="ECO:0000256" key="1">
    <source>
        <dbReference type="SAM" id="MobiDB-lite"/>
    </source>
</evidence>
<dbReference type="Proteomes" id="UP000015100">
    <property type="component" value="Unassembled WGS sequence"/>
</dbReference>
<dbReference type="OMA" id="RNTSEYH"/>
<proteinExistence type="predicted"/>
<name>S8BRT1_DACHA</name>
<reference evidence="2 3" key="1">
    <citation type="journal article" date="2013" name="PLoS Genet.">
        <title>Genomic mechanisms accounting for the adaptation to parasitism in nematode-trapping fungi.</title>
        <authorList>
            <person name="Meerupati T."/>
            <person name="Andersson K.M."/>
            <person name="Friman E."/>
            <person name="Kumar D."/>
            <person name="Tunlid A."/>
            <person name="Ahren D."/>
        </authorList>
    </citation>
    <scope>NUCLEOTIDE SEQUENCE [LARGE SCALE GENOMIC DNA]</scope>
    <source>
        <strain evidence="2 3">CBS 200.50</strain>
    </source>
</reference>
<dbReference type="STRING" id="1284197.S8BRT1"/>
<organism evidence="2 3">
    <name type="scientific">Dactylellina haptotyla (strain CBS 200.50)</name>
    <name type="common">Nematode-trapping fungus</name>
    <name type="synonym">Monacrosporium haptotylum</name>
    <dbReference type="NCBI Taxonomy" id="1284197"/>
    <lineage>
        <taxon>Eukaryota</taxon>
        <taxon>Fungi</taxon>
        <taxon>Dikarya</taxon>
        <taxon>Ascomycota</taxon>
        <taxon>Pezizomycotina</taxon>
        <taxon>Orbiliomycetes</taxon>
        <taxon>Orbiliales</taxon>
        <taxon>Orbiliaceae</taxon>
        <taxon>Dactylellina</taxon>
    </lineage>
</organism>
<dbReference type="EMBL" id="AQGS01000598">
    <property type="protein sequence ID" value="EPS37897.1"/>
    <property type="molecule type" value="Genomic_DNA"/>
</dbReference>
<accession>S8BRT1</accession>
<dbReference type="HOGENOM" id="CLU_406534_0_0_1"/>
<sequence length="676" mass="76099">MEHMEHGVWVPEANLKRIAITTPSIGRSEAVCSPNQDAICCIPAVDSGYASLESSTIDSTPTTPSPEPFSTDKTNVVTERTGEKPRLFNGRGFFLKQKAPKLLGFPDASVSEACYKRFEDLHHLFSDTIYKNLRPKYISWKPRILGEDEQRKRPYIVILCDPGSVKKLRRFFKTKEIRQQCEEAEGLPSLPVIVIASEPPFKLASLLNVFASVPTSSGSTTSGACIKIVHGDREKIATVGGIIKVVFGEETVLYGMTAGHVVNEIIDDDEEDSNPGDGGSLSSASEESETDFEFDEEYNTLPELDTTTIVNPDLVYSSAEVRISNPEWRPVGNILMPNDPVRGIEITGLDWALVEMTDRGWPTMNAVRREEDTSKIYKVQDGRVNNRPVIFKPGGESYYLRGNINTYASYVRSPSKHETRVYSMRCCADLDRVKSGDCGSWVIDAETGSVYGHIVAVDVFDEVHVVPLEDTIEEMKRLLGADEVCLPSPEDFIKVENRETYRATNLFAPFEDTFKERRPLYDAKPCCGEYDGKDYYDDYDDKVYSDDKVGLPSPEDLEVINRKTYRVPNLTKITDNENSLAAQQLVRQRDEGLANRKPLKKSPSFQDVIFAGSQLKDLLIREQYLEHRCCVKVYTYTTKTKSTAKHAYDLIKPWTCYKNLARQGVGLRLGVQMYFD</sequence>
<comment type="caution">
    <text evidence="2">The sequence shown here is derived from an EMBL/GenBank/DDBJ whole genome shotgun (WGS) entry which is preliminary data.</text>
</comment>
<dbReference type="eggNOG" id="ENOG502SRFM">
    <property type="taxonomic scope" value="Eukaryota"/>
</dbReference>
<evidence type="ECO:0000313" key="3">
    <source>
        <dbReference type="Proteomes" id="UP000015100"/>
    </source>
</evidence>
<protein>
    <submittedName>
        <fullName evidence="2">Uncharacterized protein</fullName>
    </submittedName>
</protein>
<evidence type="ECO:0000313" key="2">
    <source>
        <dbReference type="EMBL" id="EPS37897.1"/>
    </source>
</evidence>
<gene>
    <name evidence="2" type="ORF">H072_8510</name>
</gene>
<feature type="region of interest" description="Disordered" evidence="1">
    <location>
        <begin position="268"/>
        <end position="294"/>
    </location>
</feature>
<dbReference type="AlphaFoldDB" id="S8BRT1"/>
<keyword evidence="3" id="KW-1185">Reference proteome</keyword>
<feature type="region of interest" description="Disordered" evidence="1">
    <location>
        <begin position="53"/>
        <end position="74"/>
    </location>
</feature>
<reference evidence="3" key="2">
    <citation type="submission" date="2013-04" db="EMBL/GenBank/DDBJ databases">
        <title>Genomic mechanisms accounting for the adaptation to parasitism in nematode-trapping fungi.</title>
        <authorList>
            <person name="Ahren D.G."/>
        </authorList>
    </citation>
    <scope>NUCLEOTIDE SEQUENCE [LARGE SCALE GENOMIC DNA]</scope>
    <source>
        <strain evidence="3">CBS 200.50</strain>
    </source>
</reference>
<dbReference type="OrthoDB" id="5865767at2759"/>